<feature type="region of interest" description="Disordered" evidence="1">
    <location>
        <begin position="517"/>
        <end position="605"/>
    </location>
</feature>
<dbReference type="FunCoup" id="A0A7R8YXK4">
    <property type="interactions" value="195"/>
</dbReference>
<feature type="compositionally biased region" description="Basic and acidic residues" evidence="1">
    <location>
        <begin position="527"/>
        <end position="549"/>
    </location>
</feature>
<feature type="compositionally biased region" description="Polar residues" evidence="1">
    <location>
        <begin position="1009"/>
        <end position="1050"/>
    </location>
</feature>
<name>A0A7R8YXK4_HERIL</name>
<reference evidence="2 3" key="1">
    <citation type="submission" date="2020-11" db="EMBL/GenBank/DDBJ databases">
        <authorList>
            <person name="Wallbank WR R."/>
            <person name="Pardo Diaz C."/>
            <person name="Kozak K."/>
            <person name="Martin S."/>
            <person name="Jiggins C."/>
            <person name="Moest M."/>
            <person name="Warren A I."/>
            <person name="Generalovic N T."/>
            <person name="Byers J.R.P. K."/>
            <person name="Montejo-Kovacevich G."/>
            <person name="Yen C E."/>
        </authorList>
    </citation>
    <scope>NUCLEOTIDE SEQUENCE [LARGE SCALE GENOMIC DNA]</scope>
</reference>
<gene>
    <name evidence="2" type="ORF">HERILL_LOCUS10674</name>
</gene>
<dbReference type="OMA" id="IWCHICN"/>
<feature type="compositionally biased region" description="Polar residues" evidence="1">
    <location>
        <begin position="1108"/>
        <end position="1124"/>
    </location>
</feature>
<dbReference type="Proteomes" id="UP000594454">
    <property type="component" value="Chromosome 4"/>
</dbReference>
<feature type="region of interest" description="Disordered" evidence="1">
    <location>
        <begin position="928"/>
        <end position="959"/>
    </location>
</feature>
<feature type="compositionally biased region" description="Basic and acidic residues" evidence="1">
    <location>
        <begin position="378"/>
        <end position="390"/>
    </location>
</feature>
<keyword evidence="3" id="KW-1185">Reference proteome</keyword>
<feature type="region of interest" description="Disordered" evidence="1">
    <location>
        <begin position="1002"/>
        <end position="1066"/>
    </location>
</feature>
<feature type="region of interest" description="Disordered" evidence="1">
    <location>
        <begin position="1078"/>
        <end position="1149"/>
    </location>
</feature>
<evidence type="ECO:0000313" key="2">
    <source>
        <dbReference type="EMBL" id="CAD7088007.1"/>
    </source>
</evidence>
<dbReference type="OrthoDB" id="5877502at2759"/>
<dbReference type="EMBL" id="LR899012">
    <property type="protein sequence ID" value="CAD7088007.1"/>
    <property type="molecule type" value="Genomic_DNA"/>
</dbReference>
<proteinExistence type="predicted"/>
<feature type="compositionally biased region" description="Polar residues" evidence="1">
    <location>
        <begin position="319"/>
        <end position="330"/>
    </location>
</feature>
<dbReference type="InParanoid" id="A0A7R8YXK4"/>
<sequence>MSESASWSEGSLNKVEVDVERHLLETTVRLSDGTEGLVFSRGSKNEANLFLYNCHLCGVASLPGERCLQTHIAGRKHQRRLLEPSIDAAAFRAPISKLRVSMSIAPGEPVPPGFEDEVRQIPELQPFLDGYKTSPTIGLEYVVELTNPDDNEPSYLCLMCDKRGDPRTIIAHITSYNHRLKYLEKHFPAVTKEIAPYRYNYEARNLMPRLVQNICEAIEDHHGRLTLRVYDSTEFHKNRKRVLQDIIHDKHFTEKNGPTFTDIVDRSKIDEQLKAGKNSIAINIGSKHRDPSPPNVRAPKRDKTGNTVPRRQIRDNLDEISSSESDSPLKQRSPRYRTPRRDRSRSIERYGKKSRRSRSLSFSPPRRGGGMPRVHRSPPFDKQDVRKRGSDIGALSKQAGEYNQEKYKKDRYKSMLDNAIKELEKELKDHEKNPEKHPLYPEEWKTFWNRRYKELQAEKKDPNKYDYKPEWIVFWTKRMKELHLEAIEKRKNEIRKQCGLSTSPFKDKLEVIDISDEETSPLSVSPMREKSNSRYSREREREKERERERSHSRRVTEVSPDYYHAGLSREYHPVHPPQRYGVRYMDPDKYPKYEPENREEEEEDDGPLTVVAVLRLLTALEEQLGSLGPKVIDLLAKALALEKIKANSSDEMLLNEDTSVFFETVKEKFKGQILAGVLDSNKIKAVKKAIKNIAAILHQVTSKDKPSEEEKEPENPTKAKLLKTDILDRQLISSKLAAALVMQEKTDVSKEDMDRLINVFILIVKLSKERNSHVEVRDILLELGIETNVFDEEDLLSNISKVESKDSSDVAPTGHNASSSLDSLTDSDLQTLLQNFKHLSSEEQHHLIAHLKKLESTEPLRVEKLRKFVDVTDLKGDKSSPQTGKTSNAGISSFSGDEFESKKPAMIESDDDDDYNFDDVVKAASKNLSVNNAGKNDENQRADSVSRDPDREVSNLSMSSAASATTNLSLANTQNLIANLLGSLQQNTSKIVTQSTNTNIIPTIGSAPNRGQSFDPSKQPSSGDNFYSQSQPANSQQVSQQYPNTNQNFSPHPGNMFDHSYHPSNQIPQVQQPQRFAMRNANGPGMGNAMDQFNNPNMQNTPPNMQNSYFNQFNRNTGPQQQLHPGNYPPNPQQPNFFNHPLQNPGGFY</sequence>
<feature type="compositionally biased region" description="Low complexity" evidence="1">
    <location>
        <begin position="1094"/>
        <end position="1107"/>
    </location>
</feature>
<evidence type="ECO:0000256" key="1">
    <source>
        <dbReference type="SAM" id="MobiDB-lite"/>
    </source>
</evidence>
<feature type="compositionally biased region" description="Low complexity" evidence="1">
    <location>
        <begin position="1134"/>
        <end position="1149"/>
    </location>
</feature>
<feature type="compositionally biased region" description="Basic and acidic residues" evidence="1">
    <location>
        <begin position="585"/>
        <end position="596"/>
    </location>
</feature>
<feature type="compositionally biased region" description="Basic and acidic residues" evidence="1">
    <location>
        <begin position="935"/>
        <end position="953"/>
    </location>
</feature>
<dbReference type="AlphaFoldDB" id="A0A7R8YXK4"/>
<feature type="region of interest" description="Disordered" evidence="1">
    <location>
        <begin position="874"/>
        <end position="900"/>
    </location>
</feature>
<feature type="region of interest" description="Disordered" evidence="1">
    <location>
        <begin position="279"/>
        <end position="406"/>
    </location>
</feature>
<evidence type="ECO:0000313" key="3">
    <source>
        <dbReference type="Proteomes" id="UP000594454"/>
    </source>
</evidence>
<protein>
    <submittedName>
        <fullName evidence="2">Uncharacterized protein</fullName>
    </submittedName>
</protein>
<accession>A0A7R8YXK4</accession>
<feature type="compositionally biased region" description="Basic and acidic residues" evidence="1">
    <location>
        <begin position="339"/>
        <end position="351"/>
    </location>
</feature>
<feature type="compositionally biased region" description="Polar residues" evidence="1">
    <location>
        <begin position="879"/>
        <end position="895"/>
    </location>
</feature>
<organism evidence="2 3">
    <name type="scientific">Hermetia illucens</name>
    <name type="common">Black soldier fly</name>
    <dbReference type="NCBI Taxonomy" id="343691"/>
    <lineage>
        <taxon>Eukaryota</taxon>
        <taxon>Metazoa</taxon>
        <taxon>Ecdysozoa</taxon>
        <taxon>Arthropoda</taxon>
        <taxon>Hexapoda</taxon>
        <taxon>Insecta</taxon>
        <taxon>Pterygota</taxon>
        <taxon>Neoptera</taxon>
        <taxon>Endopterygota</taxon>
        <taxon>Diptera</taxon>
        <taxon>Brachycera</taxon>
        <taxon>Stratiomyomorpha</taxon>
        <taxon>Stratiomyidae</taxon>
        <taxon>Hermetiinae</taxon>
        <taxon>Hermetia</taxon>
    </lineage>
</organism>
<feature type="region of interest" description="Disordered" evidence="1">
    <location>
        <begin position="803"/>
        <end position="822"/>
    </location>
</feature>